<dbReference type="PANTHER" id="PTHR46211">
    <property type="entry name" value="GLYCEROPHOSPHORYL DIESTER PHOSPHODIESTERASE"/>
    <property type="match status" value="1"/>
</dbReference>
<dbReference type="GO" id="GO:0006629">
    <property type="term" value="P:lipid metabolic process"/>
    <property type="evidence" value="ECO:0007669"/>
    <property type="project" value="InterPro"/>
</dbReference>
<dbReference type="InterPro" id="IPR017946">
    <property type="entry name" value="PLC-like_Pdiesterase_TIM-brl"/>
</dbReference>
<protein>
    <submittedName>
        <fullName evidence="2">Glycerophosphoryl diester phosphodiesterase</fullName>
    </submittedName>
</protein>
<accession>A0A3D9HWL0</accession>
<dbReference type="GO" id="GO:0008081">
    <property type="term" value="F:phosphoric diester hydrolase activity"/>
    <property type="evidence" value="ECO:0007669"/>
    <property type="project" value="InterPro"/>
</dbReference>
<dbReference type="AlphaFoldDB" id="A0A3D9HWL0"/>
<dbReference type="PANTHER" id="PTHR46211:SF1">
    <property type="entry name" value="GLYCEROPHOSPHODIESTER PHOSPHODIESTERASE, CYTOPLASMIC"/>
    <property type="match status" value="1"/>
</dbReference>
<dbReference type="Pfam" id="PF03009">
    <property type="entry name" value="GDPD"/>
    <property type="match status" value="1"/>
</dbReference>
<dbReference type="RefSeq" id="WP_115934994.1">
    <property type="nucleotide sequence ID" value="NZ_QRDW01000001.1"/>
</dbReference>
<gene>
    <name evidence="2" type="ORF">DFP90_101693</name>
</gene>
<dbReference type="SUPFAM" id="SSF51695">
    <property type="entry name" value="PLC-like phosphodiesterases"/>
    <property type="match status" value="1"/>
</dbReference>
<dbReference type="EMBL" id="QRDW01000001">
    <property type="protein sequence ID" value="RED53894.1"/>
    <property type="molecule type" value="Genomic_DNA"/>
</dbReference>
<comment type="caution">
    <text evidence="2">The sequence shown here is derived from an EMBL/GenBank/DDBJ whole genome shotgun (WGS) entry which is preliminary data.</text>
</comment>
<name>A0A3D9HWL0_9PROT</name>
<dbReference type="Gene3D" id="3.20.20.190">
    <property type="entry name" value="Phosphatidylinositol (PI) phosphodiesterase"/>
    <property type="match status" value="1"/>
</dbReference>
<sequence>MAAIEEGIIAHRGGAATAPENTMASFRQAASNGIKWIETDISLLADKQLIICHDPSVDRCSNGSGQLADMTLNDIAKLDNGGWFGPEFTGETFPLLAPALREVDALGLSVNLEFKIHANEAADLVPRMMECLRNNWSNPERLLISSFHWDGLRMVRDMDPDVRIGLLMHALEPGWQELSQEINAYSIHADHKCLNAADVAAVKDAGLALYIFTPNDPEAVSKFWDLGIDAVITDDPLAFRQAHASAPALA</sequence>
<dbReference type="OrthoDB" id="9787897at2"/>
<feature type="domain" description="GP-PDE" evidence="1">
    <location>
        <begin position="6"/>
        <end position="243"/>
    </location>
</feature>
<keyword evidence="3" id="KW-1185">Reference proteome</keyword>
<proteinExistence type="predicted"/>
<reference evidence="2 3" key="1">
    <citation type="submission" date="2018-07" db="EMBL/GenBank/DDBJ databases">
        <title>Genomic Encyclopedia of Type Strains, Phase III (KMG-III): the genomes of soil and plant-associated and newly described type strains.</title>
        <authorList>
            <person name="Whitman W."/>
        </authorList>
    </citation>
    <scope>NUCLEOTIDE SEQUENCE [LARGE SCALE GENOMIC DNA]</scope>
    <source>
        <strain evidence="2 3">CECT 8488</strain>
    </source>
</reference>
<evidence type="ECO:0000259" key="1">
    <source>
        <dbReference type="PROSITE" id="PS51704"/>
    </source>
</evidence>
<evidence type="ECO:0000313" key="2">
    <source>
        <dbReference type="EMBL" id="RED53894.1"/>
    </source>
</evidence>
<dbReference type="PROSITE" id="PS51704">
    <property type="entry name" value="GP_PDE"/>
    <property type="match status" value="1"/>
</dbReference>
<dbReference type="InterPro" id="IPR030395">
    <property type="entry name" value="GP_PDE_dom"/>
</dbReference>
<dbReference type="Proteomes" id="UP000256845">
    <property type="component" value="Unassembled WGS sequence"/>
</dbReference>
<evidence type="ECO:0000313" key="3">
    <source>
        <dbReference type="Proteomes" id="UP000256845"/>
    </source>
</evidence>
<organism evidence="2 3">
    <name type="scientific">Aestuariispira insulae</name>
    <dbReference type="NCBI Taxonomy" id="1461337"/>
    <lineage>
        <taxon>Bacteria</taxon>
        <taxon>Pseudomonadati</taxon>
        <taxon>Pseudomonadota</taxon>
        <taxon>Alphaproteobacteria</taxon>
        <taxon>Rhodospirillales</taxon>
        <taxon>Kiloniellaceae</taxon>
        <taxon>Aestuariispira</taxon>
    </lineage>
</organism>